<organism evidence="3 4">
    <name type="scientific">Saccharopolyspora elongata</name>
    <dbReference type="NCBI Taxonomy" id="2530387"/>
    <lineage>
        <taxon>Bacteria</taxon>
        <taxon>Bacillati</taxon>
        <taxon>Actinomycetota</taxon>
        <taxon>Actinomycetes</taxon>
        <taxon>Pseudonocardiales</taxon>
        <taxon>Pseudonocardiaceae</taxon>
        <taxon>Saccharopolyspora</taxon>
    </lineage>
</organism>
<proteinExistence type="predicted"/>
<feature type="region of interest" description="Disordered" evidence="1">
    <location>
        <begin position="1"/>
        <end position="20"/>
    </location>
</feature>
<dbReference type="Proteomes" id="UP000294947">
    <property type="component" value="Unassembled WGS sequence"/>
</dbReference>
<gene>
    <name evidence="3" type="ORF">E1288_07265</name>
</gene>
<dbReference type="InterPro" id="IPR003314">
    <property type="entry name" value="Mu-type_HTH"/>
</dbReference>
<feature type="domain" description="HTH Mu-type" evidence="2">
    <location>
        <begin position="53"/>
        <end position="70"/>
    </location>
</feature>
<evidence type="ECO:0000313" key="3">
    <source>
        <dbReference type="EMBL" id="TDD54381.1"/>
    </source>
</evidence>
<sequence length="70" mass="7614">MPINNRDTGWFKSRRSTSGNDQCVECRIVSGAGTGVRDSKDRDGGVLWIPPLSWASFSEQAKAGAFDLPN</sequence>
<reference evidence="3 4" key="1">
    <citation type="submission" date="2019-03" db="EMBL/GenBank/DDBJ databases">
        <title>Draft genome sequences of novel Actinobacteria.</title>
        <authorList>
            <person name="Sahin N."/>
            <person name="Ay H."/>
            <person name="Saygin H."/>
        </authorList>
    </citation>
    <scope>NUCLEOTIDE SEQUENCE [LARGE SCALE GENOMIC DNA]</scope>
    <source>
        <strain evidence="3 4">7K502</strain>
    </source>
</reference>
<dbReference type="GO" id="GO:0003677">
    <property type="term" value="F:DNA binding"/>
    <property type="evidence" value="ECO:0007669"/>
    <property type="project" value="InterPro"/>
</dbReference>
<dbReference type="RefSeq" id="WP_132482517.1">
    <property type="nucleotide sequence ID" value="NZ_SMKW01000006.1"/>
</dbReference>
<dbReference type="PROSITE" id="PS51702">
    <property type="entry name" value="HTH_MU"/>
    <property type="match status" value="1"/>
</dbReference>
<dbReference type="EMBL" id="SMKW01000006">
    <property type="protein sequence ID" value="TDD54381.1"/>
    <property type="molecule type" value="Genomic_DNA"/>
</dbReference>
<name>A0A4R4Z7Y3_9PSEU</name>
<protein>
    <submittedName>
        <fullName evidence="3">DUF397 domain-containing protein</fullName>
    </submittedName>
</protein>
<dbReference type="OrthoDB" id="3430276at2"/>
<dbReference type="InterPro" id="IPR007278">
    <property type="entry name" value="DUF397"/>
</dbReference>
<evidence type="ECO:0000256" key="1">
    <source>
        <dbReference type="SAM" id="MobiDB-lite"/>
    </source>
</evidence>
<evidence type="ECO:0000259" key="2">
    <source>
        <dbReference type="PROSITE" id="PS51702"/>
    </source>
</evidence>
<comment type="caution">
    <text evidence="3">The sequence shown here is derived from an EMBL/GenBank/DDBJ whole genome shotgun (WGS) entry which is preliminary data.</text>
</comment>
<dbReference type="Pfam" id="PF04149">
    <property type="entry name" value="DUF397"/>
    <property type="match status" value="1"/>
</dbReference>
<accession>A0A4R4Z7Y3</accession>
<keyword evidence="4" id="KW-1185">Reference proteome</keyword>
<evidence type="ECO:0000313" key="4">
    <source>
        <dbReference type="Proteomes" id="UP000294947"/>
    </source>
</evidence>
<dbReference type="AlphaFoldDB" id="A0A4R4Z7Y3"/>